<comment type="caution">
    <text evidence="3">The sequence shown here is derived from an EMBL/GenBank/DDBJ whole genome shotgun (WGS) entry which is preliminary data.</text>
</comment>
<keyword evidence="1" id="KW-0812">Transmembrane</keyword>
<feature type="transmembrane region" description="Helical" evidence="1">
    <location>
        <begin position="204"/>
        <end position="225"/>
    </location>
</feature>
<feature type="transmembrane region" description="Helical" evidence="1">
    <location>
        <begin position="338"/>
        <end position="357"/>
    </location>
</feature>
<accession>A0ABU0ZZT7</accession>
<keyword evidence="1" id="KW-1133">Transmembrane helix</keyword>
<gene>
    <name evidence="3" type="ORF">RBU60_05225</name>
</gene>
<sequence>MFIEQAYRGKHDFWLYLVGSLIVAIAAVIGQIPLTLAIFLENGLDSVGMSQPELMQSLDPNLLIFLLLLSFAIGLVGLKLAVKYLHQISLMTITTTRKKVDWGRIILGFGLIAVFSSISIWIDYQSNPENYVWNYKSMPFLILCLIAIVMVPIQTSLEEYLFRGYLMQGFGMGTRHKYFSVGLIVTLLIALVLFGANFMYDIDLLMNAVISFAALVTLVFIHMLLEKKNVYGKAAYLKFNTSFQFKFTPLIITSLIFGLLHLANPEVEKLGYSILFFYIGTGLFLGIITLMDEGMELALGFHAGNNLIGIILVTANWTAFQSESLLKDVAEPTIGFDVFLPLLIVYPIFYIIMAKVYKWKNWKEKLFGAIKPPVETRIPN</sequence>
<dbReference type="Pfam" id="PF02517">
    <property type="entry name" value="Rce1-like"/>
    <property type="match status" value="1"/>
</dbReference>
<keyword evidence="4" id="KW-1185">Reference proteome</keyword>
<keyword evidence="3" id="KW-0378">Hydrolase</keyword>
<dbReference type="Proteomes" id="UP001230915">
    <property type="component" value="Unassembled WGS sequence"/>
</dbReference>
<organism evidence="3 4">
    <name type="scientific">Mesonia profundi</name>
    <dbReference type="NCBI Taxonomy" id="3070998"/>
    <lineage>
        <taxon>Bacteria</taxon>
        <taxon>Pseudomonadati</taxon>
        <taxon>Bacteroidota</taxon>
        <taxon>Flavobacteriia</taxon>
        <taxon>Flavobacteriales</taxon>
        <taxon>Flavobacteriaceae</taxon>
        <taxon>Mesonia</taxon>
    </lineage>
</organism>
<dbReference type="GO" id="GO:0008233">
    <property type="term" value="F:peptidase activity"/>
    <property type="evidence" value="ECO:0007669"/>
    <property type="project" value="UniProtKB-KW"/>
</dbReference>
<keyword evidence="1" id="KW-0472">Membrane</keyword>
<proteinExistence type="predicted"/>
<dbReference type="InterPro" id="IPR003675">
    <property type="entry name" value="Rce1/LyrA-like_dom"/>
</dbReference>
<reference evidence="3 4" key="1">
    <citation type="submission" date="2023-08" db="EMBL/GenBank/DDBJ databases">
        <title>Mesonia sp. MT50, isolated from deep-sea sediment of the Mariana Trench.</title>
        <authorList>
            <person name="Fu H."/>
        </authorList>
    </citation>
    <scope>NUCLEOTIDE SEQUENCE [LARGE SCALE GENOMIC DNA]</scope>
    <source>
        <strain evidence="3 4">MT50</strain>
    </source>
</reference>
<feature type="transmembrane region" description="Helical" evidence="1">
    <location>
        <begin position="102"/>
        <end position="122"/>
    </location>
</feature>
<name>A0ABU0ZZT7_9FLAO</name>
<feature type="transmembrane region" description="Helical" evidence="1">
    <location>
        <begin position="178"/>
        <end position="198"/>
    </location>
</feature>
<evidence type="ECO:0000259" key="2">
    <source>
        <dbReference type="Pfam" id="PF02517"/>
    </source>
</evidence>
<dbReference type="EMBL" id="JAVHUL010000009">
    <property type="protein sequence ID" value="MDQ7916969.1"/>
    <property type="molecule type" value="Genomic_DNA"/>
</dbReference>
<evidence type="ECO:0000313" key="4">
    <source>
        <dbReference type="Proteomes" id="UP001230915"/>
    </source>
</evidence>
<feature type="transmembrane region" description="Helical" evidence="1">
    <location>
        <begin position="13"/>
        <end position="40"/>
    </location>
</feature>
<feature type="domain" description="CAAX prenyl protease 2/Lysostaphin resistance protein A-like" evidence="2">
    <location>
        <begin position="247"/>
        <end position="308"/>
    </location>
</feature>
<dbReference type="EC" id="3.4.-.-" evidence="3"/>
<feature type="transmembrane region" description="Helical" evidence="1">
    <location>
        <begin position="297"/>
        <end position="318"/>
    </location>
</feature>
<dbReference type="GO" id="GO:0006508">
    <property type="term" value="P:proteolysis"/>
    <property type="evidence" value="ECO:0007669"/>
    <property type="project" value="UniProtKB-KW"/>
</dbReference>
<keyword evidence="3" id="KW-0645">Protease</keyword>
<feature type="transmembrane region" description="Helical" evidence="1">
    <location>
        <begin position="270"/>
        <end position="290"/>
    </location>
</feature>
<feature type="transmembrane region" description="Helical" evidence="1">
    <location>
        <begin position="245"/>
        <end position="264"/>
    </location>
</feature>
<evidence type="ECO:0000313" key="3">
    <source>
        <dbReference type="EMBL" id="MDQ7916969.1"/>
    </source>
</evidence>
<dbReference type="RefSeq" id="WP_308863644.1">
    <property type="nucleotide sequence ID" value="NZ_JAVHUL010000009.1"/>
</dbReference>
<protein>
    <submittedName>
        <fullName evidence="3">CPBP family glutamic-type intramembrane protease</fullName>
        <ecNumber evidence="3">3.4.-.-</ecNumber>
    </submittedName>
</protein>
<feature type="transmembrane region" description="Helical" evidence="1">
    <location>
        <begin position="137"/>
        <end position="157"/>
    </location>
</feature>
<evidence type="ECO:0000256" key="1">
    <source>
        <dbReference type="SAM" id="Phobius"/>
    </source>
</evidence>
<feature type="transmembrane region" description="Helical" evidence="1">
    <location>
        <begin position="60"/>
        <end position="82"/>
    </location>
</feature>